<accession>A0A7I7XEQ0</accession>
<dbReference type="NCBIfam" id="NF005901">
    <property type="entry name" value="PRK07877.1"/>
    <property type="match status" value="1"/>
</dbReference>
<dbReference type="GO" id="GO:0061503">
    <property type="term" value="F:tRNA threonylcarbamoyladenosine dehydratase"/>
    <property type="evidence" value="ECO:0007669"/>
    <property type="project" value="TreeGrafter"/>
</dbReference>
<dbReference type="PANTHER" id="PTHR43267">
    <property type="entry name" value="TRNA THREONYLCARBAMOYLADENOSINE DEHYDRATASE"/>
    <property type="match status" value="1"/>
</dbReference>
<feature type="domain" description="THIF-type NAD/FAD binding fold" evidence="1">
    <location>
        <begin position="85"/>
        <end position="244"/>
    </location>
</feature>
<dbReference type="AlphaFoldDB" id="A0A7I7XEQ0"/>
<dbReference type="CDD" id="cd01483">
    <property type="entry name" value="E1_enzyme_family"/>
    <property type="match status" value="1"/>
</dbReference>
<dbReference type="EMBL" id="AP022610">
    <property type="protein sequence ID" value="BBZ27661.1"/>
    <property type="molecule type" value="Genomic_DNA"/>
</dbReference>
<protein>
    <recommendedName>
        <fullName evidence="1">THIF-type NAD/FAD binding fold domain-containing protein</fullName>
    </recommendedName>
</protein>
<dbReference type="GO" id="GO:0061504">
    <property type="term" value="P:cyclic threonylcarbamoyladenosine biosynthetic process"/>
    <property type="evidence" value="ECO:0007669"/>
    <property type="project" value="TreeGrafter"/>
</dbReference>
<proteinExistence type="predicted"/>
<dbReference type="InterPro" id="IPR045886">
    <property type="entry name" value="ThiF/MoeB/HesA"/>
</dbReference>
<dbReference type="InterPro" id="IPR000594">
    <property type="entry name" value="ThiF_NAD_FAD-bd"/>
</dbReference>
<evidence type="ECO:0000259" key="1">
    <source>
        <dbReference type="Pfam" id="PF00899"/>
    </source>
</evidence>
<name>A0A7I7XEQ0_9MYCO</name>
<dbReference type="PANTHER" id="PTHR43267:SF3">
    <property type="entry name" value="THIF PROTEIN"/>
    <property type="match status" value="1"/>
</dbReference>
<sequence length="493" mass="52694">MSELDSARLLDEGDDGDARLLSALRADPTVEFLDTWDAQSAALRRLGPTLDPELLDERARFAHYPWRRIVVKVLGPRSFRRLRLDRNRNLITSEEQDRLGRLRIGVVGLSSGHVIAHTLAMQGVCGELRLADFDELELSNLNRVPGSVFDLGLNKTSVAARRIAELDPYLTVRTVPAGVTAEDVNGFLEGLDVVVEECDSLDVKALVRAEARARGLPVVMATSDRGMVDVERFDLEPDRPLFHGMLGDLDPATLAGLSGPEKVPYVMRLIEVGGLTARAAASLLEVGHTLSTWPQLAGDVTLGAGAVVEAVRRIGLGEPLSSGRVSLDVGALFDHMRAPTPPPAEERWETTEPEDQPDDLVESVVAAAVRAPSGGNVQPWTIVAGPDAVTVRLAPEYTTTIDVGLRGSAVAVGAAVYNARVAAAAGGAVGRVDYAESPEAPWLQAKIDLVEGVDDDRAGLYPAVLERETNRNHGNGAELPDAVRAELVAAAEA</sequence>
<dbReference type="GO" id="GO:0016491">
    <property type="term" value="F:oxidoreductase activity"/>
    <property type="evidence" value="ECO:0007669"/>
    <property type="project" value="InterPro"/>
</dbReference>
<gene>
    <name evidence="2" type="ORF">MMAD_19560</name>
</gene>
<dbReference type="SUPFAM" id="SSF55469">
    <property type="entry name" value="FMN-dependent nitroreductase-like"/>
    <property type="match status" value="1"/>
</dbReference>
<dbReference type="Pfam" id="PF00899">
    <property type="entry name" value="ThiF"/>
    <property type="match status" value="1"/>
</dbReference>
<dbReference type="RefSeq" id="WP_308206288.1">
    <property type="nucleotide sequence ID" value="NZ_AP022610.1"/>
</dbReference>
<dbReference type="SUPFAM" id="SSF69572">
    <property type="entry name" value="Activating enzymes of the ubiquitin-like proteins"/>
    <property type="match status" value="1"/>
</dbReference>
<dbReference type="Gene3D" id="3.40.109.10">
    <property type="entry name" value="NADH Oxidase"/>
    <property type="match status" value="1"/>
</dbReference>
<dbReference type="KEGG" id="mmag:MMAD_19560"/>
<organism evidence="2 3">
    <name type="scientific">Mycolicibacterium madagascariense</name>
    <dbReference type="NCBI Taxonomy" id="212765"/>
    <lineage>
        <taxon>Bacteria</taxon>
        <taxon>Bacillati</taxon>
        <taxon>Actinomycetota</taxon>
        <taxon>Actinomycetes</taxon>
        <taxon>Mycobacteriales</taxon>
        <taxon>Mycobacteriaceae</taxon>
        <taxon>Mycolicibacterium</taxon>
    </lineage>
</organism>
<evidence type="ECO:0000313" key="3">
    <source>
        <dbReference type="Proteomes" id="UP000466517"/>
    </source>
</evidence>
<evidence type="ECO:0000313" key="2">
    <source>
        <dbReference type="EMBL" id="BBZ27661.1"/>
    </source>
</evidence>
<dbReference type="GO" id="GO:0008641">
    <property type="term" value="F:ubiquitin-like modifier activating enzyme activity"/>
    <property type="evidence" value="ECO:0007669"/>
    <property type="project" value="InterPro"/>
</dbReference>
<keyword evidence="3" id="KW-1185">Reference proteome</keyword>
<dbReference type="Gene3D" id="3.40.50.720">
    <property type="entry name" value="NAD(P)-binding Rossmann-like Domain"/>
    <property type="match status" value="1"/>
</dbReference>
<dbReference type="InterPro" id="IPR035985">
    <property type="entry name" value="Ubiquitin-activating_enz"/>
</dbReference>
<reference evidence="2 3" key="1">
    <citation type="journal article" date="2019" name="Emerg. Microbes Infect.">
        <title>Comprehensive subspecies identification of 175 nontuberculous mycobacteria species based on 7547 genomic profiles.</title>
        <authorList>
            <person name="Matsumoto Y."/>
            <person name="Kinjo T."/>
            <person name="Motooka D."/>
            <person name="Nabeya D."/>
            <person name="Jung N."/>
            <person name="Uechi K."/>
            <person name="Horii T."/>
            <person name="Iida T."/>
            <person name="Fujita J."/>
            <person name="Nakamura S."/>
        </authorList>
    </citation>
    <scope>NUCLEOTIDE SEQUENCE [LARGE SCALE GENOMIC DNA]</scope>
    <source>
        <strain evidence="2 3">JCM 13574</strain>
    </source>
</reference>
<dbReference type="Proteomes" id="UP000466517">
    <property type="component" value="Chromosome"/>
</dbReference>
<dbReference type="InterPro" id="IPR000415">
    <property type="entry name" value="Nitroreductase-like"/>
</dbReference>